<organism evidence="16">
    <name type="scientific">Desulfacinum infernum</name>
    <dbReference type="NCBI Taxonomy" id="35837"/>
    <lineage>
        <taxon>Bacteria</taxon>
        <taxon>Pseudomonadati</taxon>
        <taxon>Thermodesulfobacteriota</taxon>
        <taxon>Syntrophobacteria</taxon>
        <taxon>Syntrophobacterales</taxon>
        <taxon>Syntrophobacteraceae</taxon>
        <taxon>Desulfacinum</taxon>
    </lineage>
</organism>
<dbReference type="Pfam" id="PF02887">
    <property type="entry name" value="PK_C"/>
    <property type="match status" value="1"/>
</dbReference>
<evidence type="ECO:0000256" key="3">
    <source>
        <dbReference type="ARBA" id="ARBA00012142"/>
    </source>
</evidence>
<keyword evidence="7 13" id="KW-0418">Kinase</keyword>
<keyword evidence="10 13" id="KW-0324">Glycolysis</keyword>
<feature type="domain" description="Pyruvate kinase barrel" evidence="14">
    <location>
        <begin position="5"/>
        <end position="324"/>
    </location>
</feature>
<evidence type="ECO:0000256" key="10">
    <source>
        <dbReference type="ARBA" id="ARBA00023152"/>
    </source>
</evidence>
<dbReference type="NCBIfam" id="TIGR01064">
    <property type="entry name" value="pyruv_kin"/>
    <property type="match status" value="1"/>
</dbReference>
<dbReference type="GO" id="GO:0005524">
    <property type="term" value="F:ATP binding"/>
    <property type="evidence" value="ECO:0007669"/>
    <property type="project" value="UniProtKB-KW"/>
</dbReference>
<keyword evidence="8" id="KW-0067">ATP-binding</keyword>
<feature type="domain" description="Pyruvate kinase C-terminal" evidence="15">
    <location>
        <begin position="358"/>
        <end position="470"/>
    </location>
</feature>
<comment type="similarity">
    <text evidence="2 13">Belongs to the pyruvate kinase family.</text>
</comment>
<dbReference type="SUPFAM" id="SSF52935">
    <property type="entry name" value="PK C-terminal domain-like"/>
    <property type="match status" value="1"/>
</dbReference>
<dbReference type="GO" id="GO:0004743">
    <property type="term" value="F:pyruvate kinase activity"/>
    <property type="evidence" value="ECO:0007669"/>
    <property type="project" value="UniProtKB-UniRule"/>
</dbReference>
<comment type="caution">
    <text evidence="16">The sequence shown here is derived from an EMBL/GenBank/DDBJ whole genome shotgun (WGS) entry which is preliminary data.</text>
</comment>
<evidence type="ECO:0000256" key="5">
    <source>
        <dbReference type="ARBA" id="ARBA00022723"/>
    </source>
</evidence>
<proteinExistence type="inferred from homology"/>
<keyword evidence="5" id="KW-0479">Metal-binding</keyword>
<evidence type="ECO:0000256" key="7">
    <source>
        <dbReference type="ARBA" id="ARBA00022777"/>
    </source>
</evidence>
<dbReference type="InterPro" id="IPR015806">
    <property type="entry name" value="Pyrv_Knase_insert_dom_sf"/>
</dbReference>
<dbReference type="FunFam" id="2.40.33.10:FF:000001">
    <property type="entry name" value="Pyruvate kinase"/>
    <property type="match status" value="1"/>
</dbReference>
<dbReference type="Gene3D" id="3.40.1380.20">
    <property type="entry name" value="Pyruvate kinase, C-terminal domain"/>
    <property type="match status" value="1"/>
</dbReference>
<evidence type="ECO:0000256" key="12">
    <source>
        <dbReference type="NCBIfam" id="TIGR01064"/>
    </source>
</evidence>
<dbReference type="GO" id="GO:0016301">
    <property type="term" value="F:kinase activity"/>
    <property type="evidence" value="ECO:0007669"/>
    <property type="project" value="UniProtKB-KW"/>
</dbReference>
<dbReference type="InterPro" id="IPR001697">
    <property type="entry name" value="Pyr_Knase"/>
</dbReference>
<evidence type="ECO:0000256" key="13">
    <source>
        <dbReference type="RuleBase" id="RU000504"/>
    </source>
</evidence>
<protein>
    <recommendedName>
        <fullName evidence="3 12">Pyruvate kinase</fullName>
        <ecNumber evidence="3 12">2.7.1.40</ecNumber>
    </recommendedName>
</protein>
<dbReference type="InterPro" id="IPR011037">
    <property type="entry name" value="Pyrv_Knase-like_insert_dom_sf"/>
</dbReference>
<evidence type="ECO:0000259" key="15">
    <source>
        <dbReference type="Pfam" id="PF02887"/>
    </source>
</evidence>
<evidence type="ECO:0000256" key="2">
    <source>
        <dbReference type="ARBA" id="ARBA00008663"/>
    </source>
</evidence>
<dbReference type="Pfam" id="PF00224">
    <property type="entry name" value="PK"/>
    <property type="match status" value="1"/>
</dbReference>
<dbReference type="SUPFAM" id="SSF51621">
    <property type="entry name" value="Phosphoenolpyruvate/pyruvate domain"/>
    <property type="match status" value="1"/>
</dbReference>
<dbReference type="InterPro" id="IPR040442">
    <property type="entry name" value="Pyrv_kinase-like_dom_sf"/>
</dbReference>
<name>A0A832A1G3_9BACT</name>
<reference evidence="16" key="1">
    <citation type="journal article" date="2020" name="mSystems">
        <title>Genome- and Community-Level Interaction Insights into Carbon Utilization and Element Cycling Functions of Hydrothermarchaeota in Hydrothermal Sediment.</title>
        <authorList>
            <person name="Zhou Z."/>
            <person name="Liu Y."/>
            <person name="Xu W."/>
            <person name="Pan J."/>
            <person name="Luo Z.H."/>
            <person name="Li M."/>
        </authorList>
    </citation>
    <scope>NUCLEOTIDE SEQUENCE [LARGE SCALE GENOMIC DNA]</scope>
    <source>
        <strain evidence="16">SpSt-456</strain>
    </source>
</reference>
<dbReference type="UniPathway" id="UPA00109">
    <property type="reaction ID" value="UER00188"/>
</dbReference>
<evidence type="ECO:0000256" key="11">
    <source>
        <dbReference type="ARBA" id="ARBA00023317"/>
    </source>
</evidence>
<gene>
    <name evidence="16" type="primary">pyk</name>
    <name evidence="16" type="ORF">ENS06_05515</name>
</gene>
<dbReference type="EMBL" id="DSTK01000016">
    <property type="protein sequence ID" value="HFK96768.1"/>
    <property type="molecule type" value="Genomic_DNA"/>
</dbReference>
<evidence type="ECO:0000256" key="9">
    <source>
        <dbReference type="ARBA" id="ARBA00022842"/>
    </source>
</evidence>
<evidence type="ECO:0000256" key="6">
    <source>
        <dbReference type="ARBA" id="ARBA00022741"/>
    </source>
</evidence>
<keyword evidence="11 16" id="KW-0670">Pyruvate</keyword>
<dbReference type="AlphaFoldDB" id="A0A832A1G3"/>
<dbReference type="InterPro" id="IPR036918">
    <property type="entry name" value="Pyrv_Knase_C_sf"/>
</dbReference>
<dbReference type="InterPro" id="IPR015793">
    <property type="entry name" value="Pyrv_Knase_brl"/>
</dbReference>
<comment type="catalytic activity">
    <reaction evidence="13">
        <text>pyruvate + ATP = phosphoenolpyruvate + ADP + H(+)</text>
        <dbReference type="Rhea" id="RHEA:18157"/>
        <dbReference type="ChEBI" id="CHEBI:15361"/>
        <dbReference type="ChEBI" id="CHEBI:15378"/>
        <dbReference type="ChEBI" id="CHEBI:30616"/>
        <dbReference type="ChEBI" id="CHEBI:58702"/>
        <dbReference type="ChEBI" id="CHEBI:456216"/>
        <dbReference type="EC" id="2.7.1.40"/>
    </reaction>
</comment>
<dbReference type="NCBIfam" id="NF004491">
    <property type="entry name" value="PRK05826.1"/>
    <property type="match status" value="1"/>
</dbReference>
<dbReference type="SUPFAM" id="SSF50800">
    <property type="entry name" value="PK beta-barrel domain-like"/>
    <property type="match status" value="1"/>
</dbReference>
<dbReference type="Gene3D" id="2.40.33.10">
    <property type="entry name" value="PK beta-barrel domain-like"/>
    <property type="match status" value="1"/>
</dbReference>
<evidence type="ECO:0000256" key="1">
    <source>
        <dbReference type="ARBA" id="ARBA00004997"/>
    </source>
</evidence>
<dbReference type="InterPro" id="IPR015813">
    <property type="entry name" value="Pyrv/PenolPyrv_kinase-like_dom"/>
</dbReference>
<evidence type="ECO:0000313" key="16">
    <source>
        <dbReference type="EMBL" id="HFK96768.1"/>
    </source>
</evidence>
<accession>A0A832A1G3</accession>
<evidence type="ECO:0000256" key="4">
    <source>
        <dbReference type="ARBA" id="ARBA00022679"/>
    </source>
</evidence>
<sequence length="472" mass="50606">MKQQRRTKIVCTIGPASQNEAVLRELVRAGMDVARLNLSHGDHAGHARTMETLRRVAAEEGKAIGILQDLGGPKIRLGEVPEGERVLIPGEDVRLFPGQTARGKDLAVQYPFLLEDVSAGDRILLADGLVELLVTHKDSEALQCRVVVGGAIHSHKGVNLPSSSLRIPAFTEKDRQDLLFGLEHGVDFVGLSFVRHEKDVTPVLEILQKADPRPMVIAKIEKPQALERLEAILDVVDGVMVARGDLGVETPLHEVPVIQKRIIQAARSRAKPVITATQMLRSMVASPRPTRAETTDVANAILDGTDAVMLSEETAMGSYPVEAVLMLDRIAVAAEKYMFDTARNTAFASALLPGTAAAISQAVIGLAEDLNAAAVIASTASGETARLVSRLRPRSPVIGFTHAPATVRQLALSWGVFPVLVPRCAETDTLFAMARRWALEQGIAGPGDRLVLTAGVPVGQSGTTNMVKVIEL</sequence>
<dbReference type="Gene3D" id="3.20.20.60">
    <property type="entry name" value="Phosphoenolpyruvate-binding domains"/>
    <property type="match status" value="1"/>
</dbReference>
<dbReference type="GO" id="GO:0030955">
    <property type="term" value="F:potassium ion binding"/>
    <property type="evidence" value="ECO:0007669"/>
    <property type="project" value="UniProtKB-UniRule"/>
</dbReference>
<dbReference type="EC" id="2.7.1.40" evidence="3 12"/>
<evidence type="ECO:0000256" key="8">
    <source>
        <dbReference type="ARBA" id="ARBA00022840"/>
    </source>
</evidence>
<dbReference type="PANTHER" id="PTHR11817">
    <property type="entry name" value="PYRUVATE KINASE"/>
    <property type="match status" value="1"/>
</dbReference>
<comment type="pathway">
    <text evidence="1 13">Carbohydrate degradation; glycolysis; pyruvate from D-glyceraldehyde 3-phosphate: step 5/5.</text>
</comment>
<keyword evidence="4 13" id="KW-0808">Transferase</keyword>
<dbReference type="PRINTS" id="PR01050">
    <property type="entry name" value="PYRUVTKNASE"/>
</dbReference>
<keyword evidence="9 13" id="KW-0460">Magnesium</keyword>
<keyword evidence="6" id="KW-0547">Nucleotide-binding</keyword>
<dbReference type="NCBIfam" id="NF004978">
    <property type="entry name" value="PRK06354.1"/>
    <property type="match status" value="1"/>
</dbReference>
<evidence type="ECO:0000259" key="14">
    <source>
        <dbReference type="Pfam" id="PF00224"/>
    </source>
</evidence>
<dbReference type="GO" id="GO:0000287">
    <property type="term" value="F:magnesium ion binding"/>
    <property type="evidence" value="ECO:0007669"/>
    <property type="project" value="UniProtKB-UniRule"/>
</dbReference>
<dbReference type="InterPro" id="IPR015795">
    <property type="entry name" value="Pyrv_Knase_C"/>
</dbReference>